<evidence type="ECO:0000256" key="1">
    <source>
        <dbReference type="PROSITE-ProRule" id="PRU00169"/>
    </source>
</evidence>
<proteinExistence type="predicted"/>
<gene>
    <name evidence="3" type="ordered locus">Cyan7425_2910</name>
</gene>
<comment type="caution">
    <text evidence="1">Lacks conserved residue(s) required for the propagation of feature annotation.</text>
</comment>
<dbReference type="STRING" id="395961.Cyan7425_2910"/>
<dbReference type="Gene3D" id="3.40.50.2300">
    <property type="match status" value="1"/>
</dbReference>
<sequence length="127" mass="14464">MQFLIVDRCPLLGELLAWELQNYGVQARAVDTLAKAELEISRCRPDVLITEIFFQDGNCLGLTSYRHFFPIIVLSAHMMAFRDSAIRDNFHACLLKPTKAIDLITVAESLVQETQDSLLRDRELLLV</sequence>
<evidence type="ECO:0000313" key="3">
    <source>
        <dbReference type="EMBL" id="ACL45251.1"/>
    </source>
</evidence>
<dbReference type="SUPFAM" id="SSF52172">
    <property type="entry name" value="CheY-like"/>
    <property type="match status" value="1"/>
</dbReference>
<evidence type="ECO:0000259" key="2">
    <source>
        <dbReference type="PROSITE" id="PS50110"/>
    </source>
</evidence>
<reference evidence="3" key="1">
    <citation type="submission" date="2009-01" db="EMBL/GenBank/DDBJ databases">
        <title>Complete sequence of chromosome Cyanothece sp. PCC 7425.</title>
        <authorList>
            <consortium name="US DOE Joint Genome Institute"/>
            <person name="Lucas S."/>
            <person name="Copeland A."/>
            <person name="Lapidus A."/>
            <person name="Glavina del Rio T."/>
            <person name="Dalin E."/>
            <person name="Tice H."/>
            <person name="Bruce D."/>
            <person name="Goodwin L."/>
            <person name="Pitluck S."/>
            <person name="Sims D."/>
            <person name="Meineke L."/>
            <person name="Brettin T."/>
            <person name="Detter J.C."/>
            <person name="Han C."/>
            <person name="Larimer F."/>
            <person name="Land M."/>
            <person name="Hauser L."/>
            <person name="Kyrpides N."/>
            <person name="Ovchinnikova G."/>
            <person name="Liberton M."/>
            <person name="Stoeckel J."/>
            <person name="Banerjee A."/>
            <person name="Singh A."/>
            <person name="Page L."/>
            <person name="Sato H."/>
            <person name="Zhao L."/>
            <person name="Sherman L."/>
            <person name="Pakrasi H."/>
            <person name="Richardson P."/>
        </authorList>
    </citation>
    <scope>NUCLEOTIDE SEQUENCE</scope>
    <source>
        <strain evidence="3">PCC 7425</strain>
    </source>
</reference>
<dbReference type="InterPro" id="IPR001789">
    <property type="entry name" value="Sig_transdc_resp-reg_receiver"/>
</dbReference>
<organism evidence="3">
    <name type="scientific">Cyanothece sp. (strain PCC 7425 / ATCC 29141)</name>
    <dbReference type="NCBI Taxonomy" id="395961"/>
    <lineage>
        <taxon>Bacteria</taxon>
        <taxon>Bacillati</taxon>
        <taxon>Cyanobacteriota</taxon>
        <taxon>Cyanophyceae</taxon>
        <taxon>Gomontiellales</taxon>
        <taxon>Cyanothecaceae</taxon>
        <taxon>Cyanothece</taxon>
    </lineage>
</organism>
<dbReference type="GO" id="GO:0000160">
    <property type="term" value="P:phosphorelay signal transduction system"/>
    <property type="evidence" value="ECO:0007669"/>
    <property type="project" value="InterPro"/>
</dbReference>
<dbReference type="EMBL" id="CP001344">
    <property type="protein sequence ID" value="ACL45251.1"/>
    <property type="molecule type" value="Genomic_DNA"/>
</dbReference>
<dbReference type="HOGENOM" id="CLU_2034200_0_0_3"/>
<dbReference type="AlphaFoldDB" id="B8HL19"/>
<name>B8HL19_CYAP4</name>
<feature type="domain" description="Response regulatory" evidence="2">
    <location>
        <begin position="2"/>
        <end position="111"/>
    </location>
</feature>
<dbReference type="KEGG" id="cyn:Cyan7425_2910"/>
<dbReference type="InterPro" id="IPR011006">
    <property type="entry name" value="CheY-like_superfamily"/>
</dbReference>
<accession>B8HL19</accession>
<dbReference type="OrthoDB" id="7874292at2"/>
<protein>
    <submittedName>
        <fullName evidence="3">Response regulator receiver protein</fullName>
    </submittedName>
</protein>
<dbReference type="PROSITE" id="PS50110">
    <property type="entry name" value="RESPONSE_REGULATORY"/>
    <property type="match status" value="1"/>
</dbReference>